<reference evidence="2 3" key="1">
    <citation type="journal article" date="2020" name="ISME J.">
        <title>Uncovering the hidden diversity of litter-decomposition mechanisms in mushroom-forming fungi.</title>
        <authorList>
            <person name="Floudas D."/>
            <person name="Bentzer J."/>
            <person name="Ahren D."/>
            <person name="Johansson T."/>
            <person name="Persson P."/>
            <person name="Tunlid A."/>
        </authorList>
    </citation>
    <scope>NUCLEOTIDE SEQUENCE [LARGE SCALE GENOMIC DNA]</scope>
    <source>
        <strain evidence="2 3">CBS 406.79</strain>
    </source>
</reference>
<dbReference type="EMBL" id="JAACJN010000001">
    <property type="protein sequence ID" value="KAF5393595.1"/>
    <property type="molecule type" value="Genomic_DNA"/>
</dbReference>
<proteinExistence type="predicted"/>
<feature type="transmembrane region" description="Helical" evidence="1">
    <location>
        <begin position="129"/>
        <end position="149"/>
    </location>
</feature>
<keyword evidence="1" id="KW-0812">Transmembrane</keyword>
<feature type="transmembrane region" description="Helical" evidence="1">
    <location>
        <begin position="101"/>
        <end position="122"/>
    </location>
</feature>
<keyword evidence="1" id="KW-0472">Membrane</keyword>
<dbReference type="Proteomes" id="UP000518752">
    <property type="component" value="Unassembled WGS sequence"/>
</dbReference>
<evidence type="ECO:0000313" key="2">
    <source>
        <dbReference type="EMBL" id="KAF5393595.1"/>
    </source>
</evidence>
<name>A0A8H5I1W6_9AGAR</name>
<keyword evidence="3" id="KW-1185">Reference proteome</keyword>
<feature type="transmembrane region" description="Helical" evidence="1">
    <location>
        <begin position="73"/>
        <end position="95"/>
    </location>
</feature>
<sequence>MANLHFLGLVALASLTCHREIKWLSLSFITALLSGLDGLHFALSIHATYYYLVVTKDNPIVIFTQRVLWSIKALGTVQVVLLWIIQWCEPIFLALQLERDWIFHDVFSFYLARICTLARRVLLDRKIEIPVYCAVAVIANIGLGTELSFSKYQKLS</sequence>
<dbReference type="AlphaFoldDB" id="A0A8H5I1W6"/>
<organism evidence="2 3">
    <name type="scientific">Collybiopsis confluens</name>
    <dbReference type="NCBI Taxonomy" id="2823264"/>
    <lineage>
        <taxon>Eukaryota</taxon>
        <taxon>Fungi</taxon>
        <taxon>Dikarya</taxon>
        <taxon>Basidiomycota</taxon>
        <taxon>Agaricomycotina</taxon>
        <taxon>Agaricomycetes</taxon>
        <taxon>Agaricomycetidae</taxon>
        <taxon>Agaricales</taxon>
        <taxon>Marasmiineae</taxon>
        <taxon>Omphalotaceae</taxon>
        <taxon>Collybiopsis</taxon>
    </lineage>
</organism>
<gene>
    <name evidence="2" type="ORF">D9757_000006</name>
</gene>
<evidence type="ECO:0000313" key="3">
    <source>
        <dbReference type="Proteomes" id="UP000518752"/>
    </source>
</evidence>
<evidence type="ECO:0000256" key="1">
    <source>
        <dbReference type="SAM" id="Phobius"/>
    </source>
</evidence>
<protein>
    <submittedName>
        <fullName evidence="2">Uncharacterized protein</fullName>
    </submittedName>
</protein>
<dbReference type="OrthoDB" id="3270417at2759"/>
<keyword evidence="1" id="KW-1133">Transmembrane helix</keyword>
<comment type="caution">
    <text evidence="2">The sequence shown here is derived from an EMBL/GenBank/DDBJ whole genome shotgun (WGS) entry which is preliminary data.</text>
</comment>
<feature type="transmembrane region" description="Helical" evidence="1">
    <location>
        <begin position="29"/>
        <end position="52"/>
    </location>
</feature>
<accession>A0A8H5I1W6</accession>